<proteinExistence type="predicted"/>
<keyword evidence="2" id="KW-1185">Reference proteome</keyword>
<evidence type="ECO:0000313" key="2">
    <source>
        <dbReference type="Proteomes" id="UP000184330"/>
    </source>
</evidence>
<protein>
    <submittedName>
        <fullName evidence="1">Uncharacterized protein</fullName>
    </submittedName>
</protein>
<dbReference type="AlphaFoldDB" id="A0A1L7WW96"/>
<dbReference type="Proteomes" id="UP000184330">
    <property type="component" value="Unassembled WGS sequence"/>
</dbReference>
<dbReference type="STRING" id="576137.A0A1L7WW96"/>
<dbReference type="EMBL" id="FJOG01000009">
    <property type="protein sequence ID" value="CZR57055.1"/>
    <property type="molecule type" value="Genomic_DNA"/>
</dbReference>
<dbReference type="OrthoDB" id="268428at2759"/>
<gene>
    <name evidence="1" type="ORF">PAC_06944</name>
</gene>
<accession>A0A1L7WW96</accession>
<sequence>MTAPNPSKIVIDENGDLMLSLYQILRKDDETETFIGVNGKKIRGTIVATMKVSRQVLMDNSQPFKVEFTGKRWSETFASTIDMEADSVNSIEVVMRVLHGIMHDKGNLYEISIPDVWEVIQYCDYREIEVSKLNGWFTRWIEKKNLKEIEDDDMVQLYPCYIFDHAKGFATMTRRLAYEVSDHITEYNPTEYRHLHLDGNVIGSLNGAKGSLRSKLLRGLFNPVGGYLTQHCDCKEKSLFAYNLALSKTGIWPLHEHYKKSVQDVLDSKGFANWQAKIPEGACSTCRSKLTSTEVQKVRDNITNDFHGLCLDCMKMTKSGDIDADYWEHDLRKAWSSGCRITHSQPTWYFSFMGRKSDMNKHKAQKKANYEARNGFYDSRYF</sequence>
<reference evidence="1 2" key="1">
    <citation type="submission" date="2016-03" db="EMBL/GenBank/DDBJ databases">
        <authorList>
            <person name="Ploux O."/>
        </authorList>
    </citation>
    <scope>NUCLEOTIDE SEQUENCE [LARGE SCALE GENOMIC DNA]</scope>
    <source>
        <strain evidence="1 2">UAMH 11012</strain>
    </source>
</reference>
<name>A0A1L7WW96_9HELO</name>
<evidence type="ECO:0000313" key="1">
    <source>
        <dbReference type="EMBL" id="CZR57055.1"/>
    </source>
</evidence>
<organism evidence="1 2">
    <name type="scientific">Phialocephala subalpina</name>
    <dbReference type="NCBI Taxonomy" id="576137"/>
    <lineage>
        <taxon>Eukaryota</taxon>
        <taxon>Fungi</taxon>
        <taxon>Dikarya</taxon>
        <taxon>Ascomycota</taxon>
        <taxon>Pezizomycotina</taxon>
        <taxon>Leotiomycetes</taxon>
        <taxon>Helotiales</taxon>
        <taxon>Mollisiaceae</taxon>
        <taxon>Phialocephala</taxon>
        <taxon>Phialocephala fortinii species complex</taxon>
    </lineage>
</organism>